<dbReference type="Pfam" id="PF00043">
    <property type="entry name" value="GST_C"/>
    <property type="match status" value="1"/>
</dbReference>
<dbReference type="CDD" id="cd00299">
    <property type="entry name" value="GST_C_family"/>
    <property type="match status" value="1"/>
</dbReference>
<sequence>MSELILHHYPQSPFAEKTRLMFGLKGLSWHSVLIPPVMPKPDLTALTGGYRRTPVLQVGADIYCDTALIARRLEREKAVPALFPEGREAVAAALAQYGDQVLFHSSIAINFQPEAVAARFADLPEETMKSFVRDRRALFENGNVKRPSTDEALAQWPVLMSRLETQLERDGEFLLGEEPSIADLAWYHPLWFMASNAVVAVMLEDYPMIRAWMARIADMGQGASVKMEAAEAIRIAHDATPETLPEHGFVSSQGLTLDQSVTVSAVDYGCDPVAGTLVHEELEEIVIAREDERVGLVHVHFPRVGFRVDAA</sequence>
<dbReference type="PROSITE" id="PS50404">
    <property type="entry name" value="GST_NTER"/>
    <property type="match status" value="1"/>
</dbReference>
<protein>
    <submittedName>
        <fullName evidence="3">Glutathione S-transferase</fullName>
    </submittedName>
</protein>
<dbReference type="Pfam" id="PF13417">
    <property type="entry name" value="GST_N_3"/>
    <property type="match status" value="1"/>
</dbReference>
<name>A0A1H1LB14_9GAMM</name>
<evidence type="ECO:0000259" key="2">
    <source>
        <dbReference type="PROSITE" id="PS50405"/>
    </source>
</evidence>
<dbReference type="CDD" id="cd00570">
    <property type="entry name" value="GST_N_family"/>
    <property type="match status" value="1"/>
</dbReference>
<dbReference type="Gene3D" id="3.40.30.110">
    <property type="match status" value="2"/>
</dbReference>
<dbReference type="InterPro" id="IPR004046">
    <property type="entry name" value="GST_C"/>
</dbReference>
<dbReference type="EMBL" id="LT629748">
    <property type="protein sequence ID" value="SDR71708.1"/>
    <property type="molecule type" value="Genomic_DNA"/>
</dbReference>
<dbReference type="InterPro" id="IPR004045">
    <property type="entry name" value="Glutathione_S-Trfase_N"/>
</dbReference>
<dbReference type="RefSeq" id="WP_090271594.1">
    <property type="nucleotide sequence ID" value="NZ_LT629748.1"/>
</dbReference>
<organism evidence="3 4">
    <name type="scientific">Halopseudomonas litoralis</name>
    <dbReference type="NCBI Taxonomy" id="797277"/>
    <lineage>
        <taxon>Bacteria</taxon>
        <taxon>Pseudomonadati</taxon>
        <taxon>Pseudomonadota</taxon>
        <taxon>Gammaproteobacteria</taxon>
        <taxon>Pseudomonadales</taxon>
        <taxon>Pseudomonadaceae</taxon>
        <taxon>Halopseudomonas</taxon>
    </lineage>
</organism>
<dbReference type="InterPro" id="IPR010987">
    <property type="entry name" value="Glutathione-S-Trfase_C-like"/>
</dbReference>
<dbReference type="SUPFAM" id="SSF47616">
    <property type="entry name" value="GST C-terminal domain-like"/>
    <property type="match status" value="1"/>
</dbReference>
<dbReference type="GO" id="GO:0016740">
    <property type="term" value="F:transferase activity"/>
    <property type="evidence" value="ECO:0007669"/>
    <property type="project" value="UniProtKB-KW"/>
</dbReference>
<gene>
    <name evidence="3" type="ORF">SAMN05216198_0171</name>
</gene>
<evidence type="ECO:0000313" key="4">
    <source>
        <dbReference type="Proteomes" id="UP000243426"/>
    </source>
</evidence>
<dbReference type="InterPro" id="IPR036282">
    <property type="entry name" value="Glutathione-S-Trfase_C_sf"/>
</dbReference>
<dbReference type="AlphaFoldDB" id="A0A1H1LB14"/>
<dbReference type="Proteomes" id="UP000243426">
    <property type="component" value="Chromosome I"/>
</dbReference>
<reference evidence="4" key="1">
    <citation type="submission" date="2016-10" db="EMBL/GenBank/DDBJ databases">
        <authorList>
            <person name="Varghese N."/>
            <person name="Submissions S."/>
        </authorList>
    </citation>
    <scope>NUCLEOTIDE SEQUENCE [LARGE SCALE GENOMIC DNA]</scope>
    <source>
        <strain evidence="4">2SM5</strain>
    </source>
</reference>
<dbReference type="OrthoDB" id="5791869at2"/>
<keyword evidence="3" id="KW-0808">Transferase</keyword>
<keyword evidence="4" id="KW-1185">Reference proteome</keyword>
<dbReference type="SUPFAM" id="SSF52833">
    <property type="entry name" value="Thioredoxin-like"/>
    <property type="match status" value="1"/>
</dbReference>
<dbReference type="STRING" id="797277.SAMN05216198_0171"/>
<accession>A0A1H1LB14</accession>
<dbReference type="PROSITE" id="PS50405">
    <property type="entry name" value="GST_CTER"/>
    <property type="match status" value="1"/>
</dbReference>
<proteinExistence type="predicted"/>
<dbReference type="InterPro" id="IPR036249">
    <property type="entry name" value="Thioredoxin-like_sf"/>
</dbReference>
<feature type="domain" description="GST N-terminal" evidence="1">
    <location>
        <begin position="2"/>
        <end position="81"/>
    </location>
</feature>
<evidence type="ECO:0000313" key="3">
    <source>
        <dbReference type="EMBL" id="SDR71708.1"/>
    </source>
</evidence>
<evidence type="ECO:0000259" key="1">
    <source>
        <dbReference type="PROSITE" id="PS50404"/>
    </source>
</evidence>
<feature type="domain" description="GST C-terminal" evidence="2">
    <location>
        <begin position="110"/>
        <end position="242"/>
    </location>
</feature>